<proteinExistence type="predicted"/>
<dbReference type="Proteomes" id="UP000790709">
    <property type="component" value="Unassembled WGS sequence"/>
</dbReference>
<gene>
    <name evidence="1" type="ORF">BV22DRAFT_76114</name>
</gene>
<accession>A0ACB8BZK2</accession>
<dbReference type="EMBL" id="MU266334">
    <property type="protein sequence ID" value="KAH7930128.1"/>
    <property type="molecule type" value="Genomic_DNA"/>
</dbReference>
<reference evidence="1" key="1">
    <citation type="journal article" date="2021" name="New Phytol.">
        <title>Evolutionary innovations through gain and loss of genes in the ectomycorrhizal Boletales.</title>
        <authorList>
            <person name="Wu G."/>
            <person name="Miyauchi S."/>
            <person name="Morin E."/>
            <person name="Kuo A."/>
            <person name="Drula E."/>
            <person name="Varga T."/>
            <person name="Kohler A."/>
            <person name="Feng B."/>
            <person name="Cao Y."/>
            <person name="Lipzen A."/>
            <person name="Daum C."/>
            <person name="Hundley H."/>
            <person name="Pangilinan J."/>
            <person name="Johnson J."/>
            <person name="Barry K."/>
            <person name="LaButti K."/>
            <person name="Ng V."/>
            <person name="Ahrendt S."/>
            <person name="Min B."/>
            <person name="Choi I.G."/>
            <person name="Park H."/>
            <person name="Plett J.M."/>
            <person name="Magnuson J."/>
            <person name="Spatafora J.W."/>
            <person name="Nagy L.G."/>
            <person name="Henrissat B."/>
            <person name="Grigoriev I.V."/>
            <person name="Yang Z.L."/>
            <person name="Xu J."/>
            <person name="Martin F.M."/>
        </authorList>
    </citation>
    <scope>NUCLEOTIDE SEQUENCE</scope>
    <source>
        <strain evidence="1">KUC20120723A-06</strain>
    </source>
</reference>
<evidence type="ECO:0000313" key="1">
    <source>
        <dbReference type="EMBL" id="KAH7930128.1"/>
    </source>
</evidence>
<name>A0ACB8BZK2_9AGAM</name>
<sequence length="113" mass="12888">MSTWQHPRLLFMTKCTTALYLVFFIGSLFWLLVDISRDNLDVASQLGVHSQHKHIHSCKLGHQHIRYRHGRHPAYAGVCPLQRVEACIGLPARVLFLPDSYGSGNNRHGNQRS</sequence>
<comment type="caution">
    <text evidence="1">The sequence shown here is derived from an EMBL/GenBank/DDBJ whole genome shotgun (WGS) entry which is preliminary data.</text>
</comment>
<evidence type="ECO:0000313" key="2">
    <source>
        <dbReference type="Proteomes" id="UP000790709"/>
    </source>
</evidence>
<keyword evidence="2" id="KW-1185">Reference proteome</keyword>
<organism evidence="1 2">
    <name type="scientific">Leucogyrophana mollusca</name>
    <dbReference type="NCBI Taxonomy" id="85980"/>
    <lineage>
        <taxon>Eukaryota</taxon>
        <taxon>Fungi</taxon>
        <taxon>Dikarya</taxon>
        <taxon>Basidiomycota</taxon>
        <taxon>Agaricomycotina</taxon>
        <taxon>Agaricomycetes</taxon>
        <taxon>Agaricomycetidae</taxon>
        <taxon>Boletales</taxon>
        <taxon>Boletales incertae sedis</taxon>
        <taxon>Leucogyrophana</taxon>
    </lineage>
</organism>
<protein>
    <submittedName>
        <fullName evidence="1">Uncharacterized protein</fullName>
    </submittedName>
</protein>